<dbReference type="EMBL" id="CP136336">
    <property type="protein sequence ID" value="WOB08861.1"/>
    <property type="molecule type" value="Genomic_DNA"/>
</dbReference>
<name>A0ABZ0D095_9BURK</name>
<dbReference type="PROSITE" id="PS51468">
    <property type="entry name" value="VIT"/>
    <property type="match status" value="1"/>
</dbReference>
<dbReference type="InterPro" id="IPR013694">
    <property type="entry name" value="VIT"/>
</dbReference>
<protein>
    <submittedName>
        <fullName evidence="4">VIT domain-containing protein</fullName>
    </submittedName>
</protein>
<dbReference type="Proteomes" id="UP001303946">
    <property type="component" value="Chromosome"/>
</dbReference>
<evidence type="ECO:0000256" key="2">
    <source>
        <dbReference type="SAM" id="SignalP"/>
    </source>
</evidence>
<evidence type="ECO:0000256" key="1">
    <source>
        <dbReference type="SAM" id="MobiDB-lite"/>
    </source>
</evidence>
<dbReference type="Pfam" id="PF09906">
    <property type="entry name" value="DUF2135"/>
    <property type="match status" value="1"/>
</dbReference>
<dbReference type="SUPFAM" id="SSF48452">
    <property type="entry name" value="TPR-like"/>
    <property type="match status" value="1"/>
</dbReference>
<accession>A0ABZ0D095</accession>
<sequence length="991" mass="109654">MATAALTSAPLTRRTCLSALLGAAAAPSALALAPPARPFEPPVLRMRLQDHAAEPVRVQRASVRAEVVGHAAQMRVELVFFNPNGRVLEGELQFPLGHGQWVSGFELDIDGELRPAVVVDKARGQQVFEDVIRARVDPALLEVTEGDNYKLRVYPLPAQGTRRVVLHLAQTLDTVGRLDLPLRFGERLSQLDVQVRVAGVTAEELTVSVQGLSAQALERRPAQQGWAELSLSAQQLQASPSFVVTLPRRSAPVVMTQRHAGRDHFYAELPMDDAALTPAPRAKPRRLALLWDASGSAAQRGRAGELALLDNYFRAIGQAEVLLHVGRDVVEPEQRFTVRGGQWQALRRVLELLPYDGASNLPALIKTEGCDLALLFSDGLSNWGTKGSLPASTVPLYALSFRTDHGNHSARLRQLAERSGGEYLDLTRRADALQALQTRKPRLVRVTSPQARDVVIDDPYAEDGYYRIAGLLTQRDAELTLEFERADGRLERRRVNVSLGDGASTQVAQRWAGLRMAELEAAVGDTRAEVRRLGRAYGLVSRETSLIVLEALNDYVRFEIEPPPSLRSAYERAMAQGVQRKQVAQAQHLDQVAARFAEQVAWWEKDFPKDGAGVKLLQKREQAERQLAGAAGRQEMDSARRDDLPRMAPAAAAPIVAAESRERGPAESTARKAKAGAPGQDAPPAAVIRLQPWQPDVPYARRLRAAPPEAVYRLYLEERPQYLDSTAFFLDAADVLFAKKLPQLAMRVLSNLAEMDLQNRHILRVLGYRLLQAQAPQLAVPVLREVQRLSPHGPQSFRDLGLAHAEAGQWQEAVDQLWQVVSRPWDGRFPDIDLTALNEMNMVIARAERQGRPVKTSGFDRRLLRNLPLDLRIVLGWDADNTDIDLWVTDPDGEQTYYGKRLSYQGARVSRDVTGGYGPEEFALKVAKPGRYRVQARFYGHRQQVVSPATTLMLVLSTGFGRADQKDERVTVRLSGPADMVTVGSFEVGTR</sequence>
<dbReference type="Pfam" id="PF08487">
    <property type="entry name" value="VIT"/>
    <property type="match status" value="1"/>
</dbReference>
<feature type="domain" description="VIT" evidence="3">
    <location>
        <begin position="42"/>
        <end position="170"/>
    </location>
</feature>
<feature type="region of interest" description="Disordered" evidence="1">
    <location>
        <begin position="625"/>
        <end position="644"/>
    </location>
</feature>
<keyword evidence="2" id="KW-0732">Signal</keyword>
<evidence type="ECO:0000313" key="4">
    <source>
        <dbReference type="EMBL" id="WOB08861.1"/>
    </source>
</evidence>
<evidence type="ECO:0000259" key="3">
    <source>
        <dbReference type="PROSITE" id="PS51468"/>
    </source>
</evidence>
<dbReference type="Gene3D" id="2.60.120.380">
    <property type="match status" value="1"/>
</dbReference>
<dbReference type="InterPro" id="IPR019220">
    <property type="entry name" value="DUF2135"/>
</dbReference>
<feature type="region of interest" description="Disordered" evidence="1">
    <location>
        <begin position="654"/>
        <end position="683"/>
    </location>
</feature>
<gene>
    <name evidence="4" type="ORF">RXV79_02095</name>
</gene>
<organism evidence="4 5">
    <name type="scientific">Piscinibacter gummiphilus</name>
    <dbReference type="NCBI Taxonomy" id="946333"/>
    <lineage>
        <taxon>Bacteria</taxon>
        <taxon>Pseudomonadati</taxon>
        <taxon>Pseudomonadota</taxon>
        <taxon>Betaproteobacteria</taxon>
        <taxon>Burkholderiales</taxon>
        <taxon>Sphaerotilaceae</taxon>
        <taxon>Piscinibacter</taxon>
    </lineage>
</organism>
<dbReference type="InterPro" id="IPR011990">
    <property type="entry name" value="TPR-like_helical_dom_sf"/>
</dbReference>
<proteinExistence type="predicted"/>
<feature type="compositionally biased region" description="Basic and acidic residues" evidence="1">
    <location>
        <begin position="634"/>
        <end position="644"/>
    </location>
</feature>
<feature type="signal peptide" evidence="2">
    <location>
        <begin position="1"/>
        <end position="31"/>
    </location>
</feature>
<feature type="chain" id="PRO_5046566739" evidence="2">
    <location>
        <begin position="32"/>
        <end position="991"/>
    </location>
</feature>
<keyword evidence="5" id="KW-1185">Reference proteome</keyword>
<evidence type="ECO:0000313" key="5">
    <source>
        <dbReference type="Proteomes" id="UP001303946"/>
    </source>
</evidence>
<dbReference type="Gene3D" id="1.25.40.10">
    <property type="entry name" value="Tetratricopeptide repeat domain"/>
    <property type="match status" value="1"/>
</dbReference>
<reference evidence="4 5" key="1">
    <citation type="submission" date="2023-10" db="EMBL/GenBank/DDBJ databases">
        <title>Bacteria for the degradation of biodegradable plastic PBAT(Polybutylene adipate terephthalate).</title>
        <authorList>
            <person name="Weon H.-Y."/>
            <person name="Yeon J."/>
        </authorList>
    </citation>
    <scope>NUCLEOTIDE SEQUENCE [LARGE SCALE GENOMIC DNA]</scope>
    <source>
        <strain evidence="4 5">SBD 7-3</strain>
    </source>
</reference>
<dbReference type="RefSeq" id="WP_316701738.1">
    <property type="nucleotide sequence ID" value="NZ_CP136336.1"/>
</dbReference>